<evidence type="ECO:0000259" key="4">
    <source>
        <dbReference type="PROSITE" id="PS51194"/>
    </source>
</evidence>
<comment type="caution">
    <text evidence="5">The sequence shown here is derived from an EMBL/GenBank/DDBJ whole genome shotgun (WGS) entry which is preliminary data.</text>
</comment>
<organism evidence="5 6">
    <name type="scientific">Acorus calamus</name>
    <name type="common">Sweet flag</name>
    <dbReference type="NCBI Taxonomy" id="4465"/>
    <lineage>
        <taxon>Eukaryota</taxon>
        <taxon>Viridiplantae</taxon>
        <taxon>Streptophyta</taxon>
        <taxon>Embryophyta</taxon>
        <taxon>Tracheophyta</taxon>
        <taxon>Spermatophyta</taxon>
        <taxon>Magnoliopsida</taxon>
        <taxon>Liliopsida</taxon>
        <taxon>Acoraceae</taxon>
        <taxon>Acorus</taxon>
    </lineage>
</organism>
<dbReference type="GO" id="GO:0005634">
    <property type="term" value="C:nucleus"/>
    <property type="evidence" value="ECO:0007669"/>
    <property type="project" value="TreeGrafter"/>
</dbReference>
<reference evidence="5" key="2">
    <citation type="submission" date="2023-06" db="EMBL/GenBank/DDBJ databases">
        <authorList>
            <person name="Ma L."/>
            <person name="Liu K.-W."/>
            <person name="Li Z."/>
            <person name="Hsiao Y.-Y."/>
            <person name="Qi Y."/>
            <person name="Fu T."/>
            <person name="Tang G."/>
            <person name="Zhang D."/>
            <person name="Sun W.-H."/>
            <person name="Liu D.-K."/>
            <person name="Li Y."/>
            <person name="Chen G.-Z."/>
            <person name="Liu X.-D."/>
            <person name="Liao X.-Y."/>
            <person name="Jiang Y.-T."/>
            <person name="Yu X."/>
            <person name="Hao Y."/>
            <person name="Huang J."/>
            <person name="Zhao X.-W."/>
            <person name="Ke S."/>
            <person name="Chen Y.-Y."/>
            <person name="Wu W.-L."/>
            <person name="Hsu J.-L."/>
            <person name="Lin Y.-F."/>
            <person name="Huang M.-D."/>
            <person name="Li C.-Y."/>
            <person name="Huang L."/>
            <person name="Wang Z.-W."/>
            <person name="Zhao X."/>
            <person name="Zhong W.-Y."/>
            <person name="Peng D.-H."/>
            <person name="Ahmad S."/>
            <person name="Lan S."/>
            <person name="Zhang J.-S."/>
            <person name="Tsai W.-C."/>
            <person name="Van De Peer Y."/>
            <person name="Liu Z.-J."/>
        </authorList>
    </citation>
    <scope>NUCLEOTIDE SEQUENCE</scope>
    <source>
        <strain evidence="5">CP</strain>
        <tissue evidence="5">Leaves</tissue>
    </source>
</reference>
<dbReference type="InterPro" id="IPR050628">
    <property type="entry name" value="SNF2_RAD54_helicase_TF"/>
</dbReference>
<dbReference type="GO" id="GO:0005524">
    <property type="term" value="F:ATP binding"/>
    <property type="evidence" value="ECO:0007669"/>
    <property type="project" value="UniProtKB-KW"/>
</dbReference>
<reference evidence="5" key="1">
    <citation type="journal article" date="2023" name="Nat. Commun.">
        <title>Diploid and tetraploid genomes of Acorus and the evolution of monocots.</title>
        <authorList>
            <person name="Ma L."/>
            <person name="Liu K.W."/>
            <person name="Li Z."/>
            <person name="Hsiao Y.Y."/>
            <person name="Qi Y."/>
            <person name="Fu T."/>
            <person name="Tang G.D."/>
            <person name="Zhang D."/>
            <person name="Sun W.H."/>
            <person name="Liu D.K."/>
            <person name="Li Y."/>
            <person name="Chen G.Z."/>
            <person name="Liu X.D."/>
            <person name="Liao X.Y."/>
            <person name="Jiang Y.T."/>
            <person name="Yu X."/>
            <person name="Hao Y."/>
            <person name="Huang J."/>
            <person name="Zhao X.W."/>
            <person name="Ke S."/>
            <person name="Chen Y.Y."/>
            <person name="Wu W.L."/>
            <person name="Hsu J.L."/>
            <person name="Lin Y.F."/>
            <person name="Huang M.D."/>
            <person name="Li C.Y."/>
            <person name="Huang L."/>
            <person name="Wang Z.W."/>
            <person name="Zhao X."/>
            <person name="Zhong W.Y."/>
            <person name="Peng D.H."/>
            <person name="Ahmad S."/>
            <person name="Lan S."/>
            <person name="Zhang J.S."/>
            <person name="Tsai W.C."/>
            <person name="Van de Peer Y."/>
            <person name="Liu Z.J."/>
        </authorList>
    </citation>
    <scope>NUCLEOTIDE SEQUENCE</scope>
    <source>
        <strain evidence="5">CP</strain>
    </source>
</reference>
<dbReference type="PANTHER" id="PTHR45626">
    <property type="entry name" value="TRANSCRIPTION TERMINATION FACTOR 2-RELATED"/>
    <property type="match status" value="1"/>
</dbReference>
<feature type="domain" description="Helicase C-terminal" evidence="4">
    <location>
        <begin position="52"/>
        <end position="219"/>
    </location>
</feature>
<dbReference type="Gene3D" id="3.40.50.300">
    <property type="entry name" value="P-loop containing nucleotide triphosphate hydrolases"/>
    <property type="match status" value="1"/>
</dbReference>
<evidence type="ECO:0000313" key="6">
    <source>
        <dbReference type="Proteomes" id="UP001180020"/>
    </source>
</evidence>
<dbReference type="InterPro" id="IPR001650">
    <property type="entry name" value="Helicase_C-like"/>
</dbReference>
<dbReference type="InterPro" id="IPR027417">
    <property type="entry name" value="P-loop_NTPase"/>
</dbReference>
<keyword evidence="1" id="KW-0547">Nucleotide-binding</keyword>
<accession>A0AAV9CMM9</accession>
<dbReference type="GO" id="GO:0006281">
    <property type="term" value="P:DNA repair"/>
    <property type="evidence" value="ECO:0007669"/>
    <property type="project" value="TreeGrafter"/>
</dbReference>
<dbReference type="GO" id="GO:0008094">
    <property type="term" value="F:ATP-dependent activity, acting on DNA"/>
    <property type="evidence" value="ECO:0007669"/>
    <property type="project" value="TreeGrafter"/>
</dbReference>
<evidence type="ECO:0000256" key="3">
    <source>
        <dbReference type="ARBA" id="ARBA00022840"/>
    </source>
</evidence>
<evidence type="ECO:0000313" key="5">
    <source>
        <dbReference type="EMBL" id="KAK1289982.1"/>
    </source>
</evidence>
<dbReference type="AlphaFoldDB" id="A0AAV9CMM9"/>
<sequence>MCRECLLSSWQSPSGGPCPICRSTVSRSGLMTCPSVNLFRLDLERNWKEPCKVLKLMNFLESLRRSGSGEKSIVFSQWTSFLDLLQAPLTSRKIGFLRYDGSLAQKQRERVLKEFNECSDKPVLLMSLKAGGVGLNLTAASNVFLMDPWWNPAVEEQAIMRIHRIGQKRQVCVRRFIVKDTVEDRLQQVQARKQRMITGALTDEEVRDSRIEELKMLFR</sequence>
<keyword evidence="6" id="KW-1185">Reference proteome</keyword>
<dbReference type="PROSITE" id="PS51194">
    <property type="entry name" value="HELICASE_CTER"/>
    <property type="match status" value="1"/>
</dbReference>
<keyword evidence="3" id="KW-0067">ATP-binding</keyword>
<evidence type="ECO:0000256" key="2">
    <source>
        <dbReference type="ARBA" id="ARBA00022801"/>
    </source>
</evidence>
<gene>
    <name evidence="5" type="ORF">QJS10_CPB18g01635</name>
</gene>
<dbReference type="EMBL" id="JAUJYO010000018">
    <property type="protein sequence ID" value="KAK1289982.1"/>
    <property type="molecule type" value="Genomic_DNA"/>
</dbReference>
<dbReference type="GO" id="GO:0016787">
    <property type="term" value="F:hydrolase activity"/>
    <property type="evidence" value="ECO:0007669"/>
    <property type="project" value="UniProtKB-KW"/>
</dbReference>
<dbReference type="Proteomes" id="UP001180020">
    <property type="component" value="Unassembled WGS sequence"/>
</dbReference>
<dbReference type="SUPFAM" id="SSF52540">
    <property type="entry name" value="P-loop containing nucleoside triphosphate hydrolases"/>
    <property type="match status" value="1"/>
</dbReference>
<proteinExistence type="predicted"/>
<protein>
    <recommendedName>
        <fullName evidence="4">Helicase C-terminal domain-containing protein</fullName>
    </recommendedName>
</protein>
<dbReference type="CDD" id="cd18793">
    <property type="entry name" value="SF2_C_SNF"/>
    <property type="match status" value="1"/>
</dbReference>
<evidence type="ECO:0000256" key="1">
    <source>
        <dbReference type="ARBA" id="ARBA00022741"/>
    </source>
</evidence>
<name>A0AAV9CMM9_ACOCL</name>
<dbReference type="Pfam" id="PF00271">
    <property type="entry name" value="Helicase_C"/>
    <property type="match status" value="1"/>
</dbReference>
<dbReference type="PANTHER" id="PTHR45626:SF22">
    <property type="entry name" value="DNA REPAIR PROTEIN RAD5"/>
    <property type="match status" value="1"/>
</dbReference>
<dbReference type="InterPro" id="IPR049730">
    <property type="entry name" value="SNF2/RAD54-like_C"/>
</dbReference>
<dbReference type="SMART" id="SM00490">
    <property type="entry name" value="HELICc"/>
    <property type="match status" value="1"/>
</dbReference>
<keyword evidence="2" id="KW-0378">Hydrolase</keyword>